<evidence type="ECO:0000313" key="1">
    <source>
        <dbReference type="EMBL" id="KAH0910048.1"/>
    </source>
</evidence>
<gene>
    <name evidence="1" type="ORF">HID58_033369</name>
</gene>
<evidence type="ECO:0000313" key="2">
    <source>
        <dbReference type="Proteomes" id="UP000824890"/>
    </source>
</evidence>
<dbReference type="Proteomes" id="UP000824890">
    <property type="component" value="Unassembled WGS sequence"/>
</dbReference>
<name>A0ABQ8BZ54_BRANA</name>
<organism evidence="1 2">
    <name type="scientific">Brassica napus</name>
    <name type="common">Rape</name>
    <dbReference type="NCBI Taxonomy" id="3708"/>
    <lineage>
        <taxon>Eukaryota</taxon>
        <taxon>Viridiplantae</taxon>
        <taxon>Streptophyta</taxon>
        <taxon>Embryophyta</taxon>
        <taxon>Tracheophyta</taxon>
        <taxon>Spermatophyta</taxon>
        <taxon>Magnoliopsida</taxon>
        <taxon>eudicotyledons</taxon>
        <taxon>Gunneridae</taxon>
        <taxon>Pentapetalae</taxon>
        <taxon>rosids</taxon>
        <taxon>malvids</taxon>
        <taxon>Brassicales</taxon>
        <taxon>Brassicaceae</taxon>
        <taxon>Brassiceae</taxon>
        <taxon>Brassica</taxon>
    </lineage>
</organism>
<protein>
    <submittedName>
        <fullName evidence="1">Uncharacterized protein</fullName>
    </submittedName>
</protein>
<reference evidence="1 2" key="1">
    <citation type="submission" date="2021-05" db="EMBL/GenBank/DDBJ databases">
        <title>Genome Assembly of Synthetic Allotetraploid Brassica napus Reveals Homoeologous Exchanges between Subgenomes.</title>
        <authorList>
            <person name="Davis J.T."/>
        </authorList>
    </citation>
    <scope>NUCLEOTIDE SEQUENCE [LARGE SCALE GENOMIC DNA]</scope>
    <source>
        <strain evidence="2">cv. Da-Ae</strain>
        <tissue evidence="1">Seedling</tissue>
    </source>
</reference>
<keyword evidence="2" id="KW-1185">Reference proteome</keyword>
<comment type="caution">
    <text evidence="1">The sequence shown here is derived from an EMBL/GenBank/DDBJ whole genome shotgun (WGS) entry which is preliminary data.</text>
</comment>
<accession>A0ABQ8BZ54</accession>
<sequence length="98" mass="11117">MANLDLVVLLDIRQSAYLPFSQELIVPSSDWIASKEKNSETHIQEMEEELKLLKNHSQPNIFLLDEEGKWEEMLAVISEEAGALATADGNQELKLKCF</sequence>
<proteinExistence type="predicted"/>
<dbReference type="EMBL" id="JAGKQM010000009">
    <property type="protein sequence ID" value="KAH0910048.1"/>
    <property type="molecule type" value="Genomic_DNA"/>
</dbReference>